<dbReference type="AlphaFoldDB" id="A0A4R6SAC4"/>
<comment type="caution">
    <text evidence="2">The sequence shown here is derived from an EMBL/GenBank/DDBJ whole genome shotgun (WGS) entry which is preliminary data.</text>
</comment>
<keyword evidence="1" id="KW-1133">Transmembrane helix</keyword>
<dbReference type="InterPro" id="IPR012902">
    <property type="entry name" value="N_methyl_site"/>
</dbReference>
<dbReference type="EMBL" id="SNXZ01000004">
    <property type="protein sequence ID" value="TDP96771.1"/>
    <property type="molecule type" value="Genomic_DNA"/>
</dbReference>
<protein>
    <submittedName>
        <fullName evidence="2">Prepilin-type N-terminal cleavage/methylation domain-containing protein</fullName>
    </submittedName>
</protein>
<name>A0A4R6SAC4_LABRH</name>
<sequence length="206" mass="21168">MLTAARKDAGFTLVELLIVIAILGVISLPLAGVVVGALHNTQATQQRMALAHDSQISAAYFAQDVSGVGVHDYDTANYPTKASVQLNAAYNQGGYVCGTAGVTSLVRLLGDAWDYAGGTPSSSITVTAYYLASGTTELHRMKCVGGNATPVSDVVLAHNVSGTPAVTCSTSCEAASVPQKITLAMTVALPATAAQDIVLIGQRRQS</sequence>
<keyword evidence="3" id="KW-1185">Reference proteome</keyword>
<keyword evidence="1" id="KW-0472">Membrane</keyword>
<dbReference type="RefSeq" id="WP_133852078.1">
    <property type="nucleotide sequence ID" value="NZ_SNXZ01000004.1"/>
</dbReference>
<reference evidence="2 3" key="1">
    <citation type="submission" date="2019-03" db="EMBL/GenBank/DDBJ databases">
        <title>Genomic Encyclopedia of Type Strains, Phase IV (KMG-IV): sequencing the most valuable type-strain genomes for metagenomic binning, comparative biology and taxonomic classification.</title>
        <authorList>
            <person name="Goeker M."/>
        </authorList>
    </citation>
    <scope>NUCLEOTIDE SEQUENCE [LARGE SCALE GENOMIC DNA]</scope>
    <source>
        <strain evidence="2 3">DSM 45361</strain>
    </source>
</reference>
<evidence type="ECO:0000313" key="3">
    <source>
        <dbReference type="Proteomes" id="UP000295444"/>
    </source>
</evidence>
<dbReference type="OrthoDB" id="3783984at2"/>
<keyword evidence="1" id="KW-0812">Transmembrane</keyword>
<evidence type="ECO:0000256" key="1">
    <source>
        <dbReference type="SAM" id="Phobius"/>
    </source>
</evidence>
<dbReference type="SUPFAM" id="SSF54523">
    <property type="entry name" value="Pili subunits"/>
    <property type="match status" value="1"/>
</dbReference>
<proteinExistence type="predicted"/>
<dbReference type="Proteomes" id="UP000295444">
    <property type="component" value="Unassembled WGS sequence"/>
</dbReference>
<evidence type="ECO:0000313" key="2">
    <source>
        <dbReference type="EMBL" id="TDP96771.1"/>
    </source>
</evidence>
<organism evidence="2 3">
    <name type="scientific">Labedaea rhizosphaerae</name>
    <dbReference type="NCBI Taxonomy" id="598644"/>
    <lineage>
        <taxon>Bacteria</taxon>
        <taxon>Bacillati</taxon>
        <taxon>Actinomycetota</taxon>
        <taxon>Actinomycetes</taxon>
        <taxon>Pseudonocardiales</taxon>
        <taxon>Pseudonocardiaceae</taxon>
        <taxon>Labedaea</taxon>
    </lineage>
</organism>
<dbReference type="Gene3D" id="3.30.700.10">
    <property type="entry name" value="Glycoprotein, Type 4 Pilin"/>
    <property type="match status" value="1"/>
</dbReference>
<feature type="transmembrane region" description="Helical" evidence="1">
    <location>
        <begin position="16"/>
        <end position="38"/>
    </location>
</feature>
<accession>A0A4R6SAC4</accession>
<gene>
    <name evidence="2" type="ORF">EV186_104759</name>
</gene>
<dbReference type="NCBIfam" id="TIGR02532">
    <property type="entry name" value="IV_pilin_GFxxxE"/>
    <property type="match status" value="1"/>
</dbReference>
<dbReference type="InterPro" id="IPR045584">
    <property type="entry name" value="Pilin-like"/>
</dbReference>
<dbReference type="Pfam" id="PF07963">
    <property type="entry name" value="N_methyl"/>
    <property type="match status" value="1"/>
</dbReference>